<dbReference type="PANTHER" id="PTHR38459:SF1">
    <property type="entry name" value="PROPHAGE BACTOPRENOL-LINKED GLUCOSE TRANSLOCASE HOMOLOG"/>
    <property type="match status" value="1"/>
</dbReference>
<dbReference type="Proteomes" id="UP000317933">
    <property type="component" value="Unassembled WGS sequence"/>
</dbReference>
<keyword evidence="4 8" id="KW-0812">Transmembrane</keyword>
<organism evidence="10 11">
    <name type="scientific">Pseudomonas arsenicoxydans</name>
    <dbReference type="NCBI Taxonomy" id="702115"/>
    <lineage>
        <taxon>Bacteria</taxon>
        <taxon>Pseudomonadati</taxon>
        <taxon>Pseudomonadota</taxon>
        <taxon>Gammaproteobacteria</taxon>
        <taxon>Pseudomonadales</taxon>
        <taxon>Pseudomonadaceae</taxon>
        <taxon>Pseudomonas</taxon>
    </lineage>
</organism>
<dbReference type="EMBL" id="RCZE01000007">
    <property type="protein sequence ID" value="TPG76693.1"/>
    <property type="molecule type" value="Genomic_DNA"/>
</dbReference>
<feature type="transmembrane region" description="Helical" evidence="8">
    <location>
        <begin position="12"/>
        <end position="29"/>
    </location>
</feature>
<keyword evidence="6 8" id="KW-0472">Membrane</keyword>
<feature type="transmembrane region" description="Helical" evidence="8">
    <location>
        <begin position="93"/>
        <end position="113"/>
    </location>
</feature>
<keyword evidence="5 8" id="KW-1133">Transmembrane helix</keyword>
<sequence length="134" mass="14568">MKALWKEFSTYAVVGVANTLIHWQLFYVLNTAAGISQAASNLSAFCVAATFSFYVHALYTFEAGTSVLRYLAYIGFMGVMSFVVGHFADVWKLHGVVTVASFSLLSLVCGGFFSKFVLLREQKGLNGLDSGGIE</sequence>
<evidence type="ECO:0000256" key="3">
    <source>
        <dbReference type="ARBA" id="ARBA00022448"/>
    </source>
</evidence>
<evidence type="ECO:0000256" key="4">
    <source>
        <dbReference type="ARBA" id="ARBA00022692"/>
    </source>
</evidence>
<evidence type="ECO:0000256" key="8">
    <source>
        <dbReference type="SAM" id="Phobius"/>
    </source>
</evidence>
<dbReference type="PANTHER" id="PTHR38459">
    <property type="entry name" value="PROPHAGE BACTOPRENOL-LINKED GLUCOSE TRANSLOCASE HOMOLOG"/>
    <property type="match status" value="1"/>
</dbReference>
<dbReference type="InterPro" id="IPR016480">
    <property type="entry name" value="Glc_translocase_bactprenl-link"/>
</dbReference>
<dbReference type="Pfam" id="PF04138">
    <property type="entry name" value="GtrA_DPMS_TM"/>
    <property type="match status" value="1"/>
</dbReference>
<dbReference type="AlphaFoldDB" id="A0A502HSC4"/>
<name>A0A502HSC4_9PSED</name>
<evidence type="ECO:0000256" key="2">
    <source>
        <dbReference type="ARBA" id="ARBA00009399"/>
    </source>
</evidence>
<evidence type="ECO:0000256" key="7">
    <source>
        <dbReference type="ARBA" id="ARBA00025595"/>
    </source>
</evidence>
<feature type="transmembrane region" description="Helical" evidence="8">
    <location>
        <begin position="35"/>
        <end position="55"/>
    </location>
</feature>
<proteinExistence type="inferred from homology"/>
<feature type="transmembrane region" description="Helical" evidence="8">
    <location>
        <begin position="67"/>
        <end position="87"/>
    </location>
</feature>
<protein>
    <submittedName>
        <fullName evidence="10">GtrA family protein</fullName>
    </submittedName>
</protein>
<evidence type="ECO:0000256" key="6">
    <source>
        <dbReference type="ARBA" id="ARBA00023136"/>
    </source>
</evidence>
<evidence type="ECO:0000256" key="5">
    <source>
        <dbReference type="ARBA" id="ARBA00022989"/>
    </source>
</evidence>
<dbReference type="InterPro" id="IPR051401">
    <property type="entry name" value="GtrA_CellWall_Glycosyl"/>
</dbReference>
<comment type="similarity">
    <text evidence="2">Belongs to the GtrA family.</text>
</comment>
<dbReference type="RefSeq" id="WP_140668395.1">
    <property type="nucleotide sequence ID" value="NZ_RCZE01000007.1"/>
</dbReference>
<comment type="caution">
    <text evidence="10">The sequence shown here is derived from an EMBL/GenBank/DDBJ whole genome shotgun (WGS) entry which is preliminary data.</text>
</comment>
<evidence type="ECO:0000313" key="10">
    <source>
        <dbReference type="EMBL" id="TPG76693.1"/>
    </source>
</evidence>
<gene>
    <name evidence="10" type="ORF">EAH78_16150</name>
</gene>
<dbReference type="PIRSF" id="PIRSF006298">
    <property type="entry name" value="GtrA_prd"/>
    <property type="match status" value="1"/>
</dbReference>
<reference evidence="10 11" key="1">
    <citation type="journal article" date="2019" name="Environ. Microbiol.">
        <title>Species interactions and distinct microbial communities in high Arctic permafrost affected cryosols are associated with the CH4 and CO2 gas fluxes.</title>
        <authorList>
            <person name="Altshuler I."/>
            <person name="Hamel J."/>
            <person name="Turney S."/>
            <person name="Magnuson E."/>
            <person name="Levesque R."/>
            <person name="Greer C."/>
            <person name="Whyte L.G."/>
        </authorList>
    </citation>
    <scope>NUCLEOTIDE SEQUENCE [LARGE SCALE GENOMIC DNA]</scope>
    <source>
        <strain evidence="10 11">E3</strain>
    </source>
</reference>
<evidence type="ECO:0000313" key="11">
    <source>
        <dbReference type="Proteomes" id="UP000317933"/>
    </source>
</evidence>
<evidence type="ECO:0000259" key="9">
    <source>
        <dbReference type="Pfam" id="PF04138"/>
    </source>
</evidence>
<comment type="function">
    <text evidence="7">Involved in O antigen modification. Involved in the translocation of bactoprenol-linked glucose across the cytoplasmic membrane.</text>
</comment>
<feature type="domain" description="GtrA/DPMS transmembrane" evidence="9">
    <location>
        <begin position="11"/>
        <end position="100"/>
    </location>
</feature>
<keyword evidence="3" id="KW-0813">Transport</keyword>
<comment type="subcellular location">
    <subcellularLocation>
        <location evidence="1">Membrane</location>
        <topology evidence="1">Multi-pass membrane protein</topology>
    </subcellularLocation>
</comment>
<accession>A0A502HSC4</accession>
<dbReference type="InterPro" id="IPR007267">
    <property type="entry name" value="GtrA_DPMS_TM"/>
</dbReference>
<dbReference type="GO" id="GO:0000271">
    <property type="term" value="P:polysaccharide biosynthetic process"/>
    <property type="evidence" value="ECO:0007669"/>
    <property type="project" value="InterPro"/>
</dbReference>
<evidence type="ECO:0000256" key="1">
    <source>
        <dbReference type="ARBA" id="ARBA00004141"/>
    </source>
</evidence>
<dbReference type="GO" id="GO:0005886">
    <property type="term" value="C:plasma membrane"/>
    <property type="evidence" value="ECO:0007669"/>
    <property type="project" value="TreeGrafter"/>
</dbReference>